<gene>
    <name evidence="1" type="ORF">PP769_13315</name>
</gene>
<proteinExistence type="predicted"/>
<reference evidence="1 2" key="1">
    <citation type="submission" date="2023-01" db="EMBL/GenBank/DDBJ databases">
        <title>Cultivation and genomic characterization of new, ubiquitous marine nitrite-oxidizing bacteria from the Nitrospirales.</title>
        <authorList>
            <person name="Mueller A.J."/>
            <person name="Daebeler A."/>
            <person name="Herbold C.W."/>
            <person name="Kirkegaard R.H."/>
            <person name="Daims H."/>
        </authorList>
    </citation>
    <scope>NUCLEOTIDE SEQUENCE [LARGE SCALE GENOMIC DNA]</scope>
    <source>
        <strain evidence="1 2">VA</strain>
    </source>
</reference>
<dbReference type="RefSeq" id="WP_312640888.1">
    <property type="nucleotide sequence ID" value="NZ_CP116967.1"/>
</dbReference>
<organism evidence="1 2">
    <name type="scientific">Candidatus Nitrospira allomarina</name>
    <dbReference type="NCBI Taxonomy" id="3020900"/>
    <lineage>
        <taxon>Bacteria</taxon>
        <taxon>Pseudomonadati</taxon>
        <taxon>Nitrospirota</taxon>
        <taxon>Nitrospiria</taxon>
        <taxon>Nitrospirales</taxon>
        <taxon>Nitrospiraceae</taxon>
        <taxon>Nitrospira</taxon>
    </lineage>
</organism>
<accession>A0AA96GFR7</accession>
<protein>
    <submittedName>
        <fullName evidence="1">Uncharacterized protein</fullName>
    </submittedName>
</protein>
<evidence type="ECO:0000313" key="2">
    <source>
        <dbReference type="Proteomes" id="UP001302719"/>
    </source>
</evidence>
<sequence length="68" mass="7381">MRGSISGTRRDEPTGTKKEIGEFVRREGLEPLVEKIQEDGATLAVVGLMEKGAAKVSLAYRFTTLATL</sequence>
<keyword evidence="2" id="KW-1185">Reference proteome</keyword>
<name>A0AA96GFR7_9BACT</name>
<dbReference type="EMBL" id="CP116967">
    <property type="protein sequence ID" value="WNM56951.1"/>
    <property type="molecule type" value="Genomic_DNA"/>
</dbReference>
<dbReference type="KEGG" id="nall:PP769_13315"/>
<evidence type="ECO:0000313" key="1">
    <source>
        <dbReference type="EMBL" id="WNM56951.1"/>
    </source>
</evidence>
<dbReference type="AlphaFoldDB" id="A0AA96GFR7"/>
<dbReference type="Proteomes" id="UP001302719">
    <property type="component" value="Chromosome"/>
</dbReference>